<dbReference type="EMBL" id="CP092868">
    <property type="protein sequence ID" value="UYV68672.1"/>
    <property type="molecule type" value="Genomic_DNA"/>
</dbReference>
<reference evidence="1 2" key="1">
    <citation type="submission" date="2022-01" db="EMBL/GenBank/DDBJ databases">
        <title>A chromosomal length assembly of Cordylochernes scorpioides.</title>
        <authorList>
            <person name="Zeh D."/>
            <person name="Zeh J."/>
        </authorList>
    </citation>
    <scope>NUCLEOTIDE SEQUENCE [LARGE SCALE GENOMIC DNA]</scope>
    <source>
        <strain evidence="1">IN4F17</strain>
        <tissue evidence="1">Whole Body</tissue>
    </source>
</reference>
<evidence type="ECO:0008006" key="3">
    <source>
        <dbReference type="Google" id="ProtNLM"/>
    </source>
</evidence>
<dbReference type="Proteomes" id="UP001235939">
    <property type="component" value="Chromosome 06"/>
</dbReference>
<proteinExistence type="predicted"/>
<accession>A0ABY6KLI2</accession>
<keyword evidence="2" id="KW-1185">Reference proteome</keyword>
<organism evidence="1 2">
    <name type="scientific">Cordylochernes scorpioides</name>
    <dbReference type="NCBI Taxonomy" id="51811"/>
    <lineage>
        <taxon>Eukaryota</taxon>
        <taxon>Metazoa</taxon>
        <taxon>Ecdysozoa</taxon>
        <taxon>Arthropoda</taxon>
        <taxon>Chelicerata</taxon>
        <taxon>Arachnida</taxon>
        <taxon>Pseudoscorpiones</taxon>
        <taxon>Cheliferoidea</taxon>
        <taxon>Chernetidae</taxon>
        <taxon>Cordylochernes</taxon>
    </lineage>
</organism>
<sequence>MWPSNSPDLNPIDYSVWSYLEENVSSSPHKSLESLKKALQREWTKIDVNYLRWTRSKPFYLKVRSNGETIANSNHSQNGFSLRYTQLPCMIW</sequence>
<name>A0ABY6KLI2_9ARAC</name>
<protein>
    <recommendedName>
        <fullName evidence="3">Transposase</fullName>
    </recommendedName>
</protein>
<evidence type="ECO:0000313" key="1">
    <source>
        <dbReference type="EMBL" id="UYV68672.1"/>
    </source>
</evidence>
<dbReference type="Gene3D" id="3.30.420.10">
    <property type="entry name" value="Ribonuclease H-like superfamily/Ribonuclease H"/>
    <property type="match status" value="1"/>
</dbReference>
<dbReference type="InterPro" id="IPR036397">
    <property type="entry name" value="RNaseH_sf"/>
</dbReference>
<evidence type="ECO:0000313" key="2">
    <source>
        <dbReference type="Proteomes" id="UP001235939"/>
    </source>
</evidence>
<gene>
    <name evidence="1" type="ORF">LAZ67_6000405</name>
</gene>